<dbReference type="InterPro" id="IPR051393">
    <property type="entry name" value="ABC_transporter_permease"/>
</dbReference>
<evidence type="ECO:0000256" key="1">
    <source>
        <dbReference type="ARBA" id="ARBA00004651"/>
    </source>
</evidence>
<dbReference type="Gene3D" id="1.10.3720.10">
    <property type="entry name" value="MetI-like"/>
    <property type="match status" value="1"/>
</dbReference>
<dbReference type="CDD" id="cd06261">
    <property type="entry name" value="TM_PBP2"/>
    <property type="match status" value="1"/>
</dbReference>
<dbReference type="AlphaFoldDB" id="A0A2K8P1E0"/>
<dbReference type="PANTHER" id="PTHR30193:SF37">
    <property type="entry name" value="INNER MEMBRANE ABC TRANSPORTER PERMEASE PROTEIN YCJO"/>
    <property type="match status" value="1"/>
</dbReference>
<evidence type="ECO:0000256" key="6">
    <source>
        <dbReference type="ARBA" id="ARBA00023136"/>
    </source>
</evidence>
<dbReference type="GO" id="GO:0005886">
    <property type="term" value="C:plasma membrane"/>
    <property type="evidence" value="ECO:0007669"/>
    <property type="project" value="UniProtKB-SubCell"/>
</dbReference>
<evidence type="ECO:0000256" key="7">
    <source>
        <dbReference type="RuleBase" id="RU363032"/>
    </source>
</evidence>
<protein>
    <submittedName>
        <fullName evidence="9">sn-glycerol-3-phosphate ABC transporter permease</fullName>
    </submittedName>
</protein>
<feature type="transmembrane region" description="Helical" evidence="7">
    <location>
        <begin position="296"/>
        <end position="316"/>
    </location>
</feature>
<comment type="similarity">
    <text evidence="7">Belongs to the binding-protein-dependent transport system permease family.</text>
</comment>
<dbReference type="RefSeq" id="WP_100670413.1">
    <property type="nucleotide sequence ID" value="NZ_CP022510.1"/>
</dbReference>
<dbReference type="SUPFAM" id="SSF161098">
    <property type="entry name" value="MetI-like"/>
    <property type="match status" value="1"/>
</dbReference>
<dbReference type="KEGG" id="mcol:MCOLE_v1c00340"/>
<feature type="transmembrane region" description="Helical" evidence="7">
    <location>
        <begin position="186"/>
        <end position="211"/>
    </location>
</feature>
<feature type="transmembrane region" description="Helical" evidence="7">
    <location>
        <begin position="232"/>
        <end position="256"/>
    </location>
</feature>
<keyword evidence="5 7" id="KW-1133">Transmembrane helix</keyword>
<dbReference type="OrthoDB" id="42615at2"/>
<feature type="transmembrane region" description="Helical" evidence="7">
    <location>
        <begin position="41"/>
        <end position="63"/>
    </location>
</feature>
<dbReference type="InterPro" id="IPR035906">
    <property type="entry name" value="MetI-like_sf"/>
</dbReference>
<feature type="transmembrane region" description="Helical" evidence="7">
    <location>
        <begin position="101"/>
        <end position="120"/>
    </location>
</feature>
<dbReference type="PANTHER" id="PTHR30193">
    <property type="entry name" value="ABC TRANSPORTER PERMEASE PROTEIN"/>
    <property type="match status" value="1"/>
</dbReference>
<feature type="transmembrane region" description="Helical" evidence="7">
    <location>
        <begin position="132"/>
        <end position="158"/>
    </location>
</feature>
<dbReference type="GO" id="GO:0055085">
    <property type="term" value="P:transmembrane transport"/>
    <property type="evidence" value="ECO:0007669"/>
    <property type="project" value="InterPro"/>
</dbReference>
<comment type="subcellular location">
    <subcellularLocation>
        <location evidence="1 7">Cell membrane</location>
        <topology evidence="1 7">Multi-pass membrane protein</topology>
    </subcellularLocation>
</comment>
<dbReference type="PROSITE" id="PS50928">
    <property type="entry name" value="ABC_TM1"/>
    <property type="match status" value="1"/>
</dbReference>
<dbReference type="InterPro" id="IPR000515">
    <property type="entry name" value="MetI-like"/>
</dbReference>
<keyword evidence="10" id="KW-1185">Reference proteome</keyword>
<evidence type="ECO:0000313" key="10">
    <source>
        <dbReference type="Proteomes" id="UP000232221"/>
    </source>
</evidence>
<sequence length="329" mass="37180">MRKNKKDEGFVLIDDRVVNPKGKKSKPKNMEKGKFDLINQLIWVIPGLFFVCIFSYFSIFIVFKYGLSANGANGLFVLSFKNIVNLFTEPTHEFPIALRNTLIYVLVSVPISLLIALWTAKALSNVLSKRAFAFFQSAFFLPYVTSALAVAMAFSILFSTSDTSLLTQLLAKLGLSRVDWKEPKNAMIMLIIYGVWKMLPFKIIMFTAAFLRVDKRLYQAASIDGVPRWQQFWKISVPQIMPVIIYMITTGIIGSFKFMPFGLFANYEEAVKSEAQTAVFFIFSRINSGSGSLPSYSTGGAASIVLMIIILIMTLCNRQLSKYLNKKYR</sequence>
<keyword evidence="6 7" id="KW-0472">Membrane</keyword>
<evidence type="ECO:0000256" key="4">
    <source>
        <dbReference type="ARBA" id="ARBA00022692"/>
    </source>
</evidence>
<keyword evidence="3" id="KW-1003">Cell membrane</keyword>
<organism evidence="9 10">
    <name type="scientific">Mesoplasma coleopterae</name>
    <dbReference type="NCBI Taxonomy" id="324078"/>
    <lineage>
        <taxon>Bacteria</taxon>
        <taxon>Bacillati</taxon>
        <taxon>Mycoplasmatota</taxon>
        <taxon>Mollicutes</taxon>
        <taxon>Entomoplasmatales</taxon>
        <taxon>Entomoplasmataceae</taxon>
        <taxon>Mesoplasma</taxon>
    </lineage>
</organism>
<evidence type="ECO:0000256" key="3">
    <source>
        <dbReference type="ARBA" id="ARBA00022475"/>
    </source>
</evidence>
<gene>
    <name evidence="9" type="primary">ugpA</name>
    <name evidence="9" type="ORF">MCOLE_v1c00340</name>
</gene>
<dbReference type="Proteomes" id="UP000232221">
    <property type="component" value="Chromosome"/>
</dbReference>
<reference evidence="9 10" key="1">
    <citation type="submission" date="2017-11" db="EMBL/GenBank/DDBJ databases">
        <title>Genome sequence of Mesoplasma coleopterae BARC 779 (ATCC 49583).</title>
        <authorList>
            <person name="Lo W.-S."/>
            <person name="Kuo C.-H."/>
        </authorList>
    </citation>
    <scope>NUCLEOTIDE SEQUENCE [LARGE SCALE GENOMIC DNA]</scope>
    <source>
        <strain evidence="9 10">BARC 779</strain>
    </source>
</reference>
<keyword evidence="4 7" id="KW-0812">Transmembrane</keyword>
<keyword evidence="2 7" id="KW-0813">Transport</keyword>
<dbReference type="Pfam" id="PF00528">
    <property type="entry name" value="BPD_transp_1"/>
    <property type="match status" value="1"/>
</dbReference>
<dbReference type="EMBL" id="CP024968">
    <property type="protein sequence ID" value="ATZ20549.1"/>
    <property type="molecule type" value="Genomic_DNA"/>
</dbReference>
<feature type="domain" description="ABC transmembrane type-1" evidence="8">
    <location>
        <begin position="98"/>
        <end position="317"/>
    </location>
</feature>
<name>A0A2K8P1E0_9MOLU</name>
<evidence type="ECO:0000256" key="2">
    <source>
        <dbReference type="ARBA" id="ARBA00022448"/>
    </source>
</evidence>
<proteinExistence type="inferred from homology"/>
<evidence type="ECO:0000313" key="9">
    <source>
        <dbReference type="EMBL" id="ATZ20549.1"/>
    </source>
</evidence>
<evidence type="ECO:0000259" key="8">
    <source>
        <dbReference type="PROSITE" id="PS50928"/>
    </source>
</evidence>
<evidence type="ECO:0000256" key="5">
    <source>
        <dbReference type="ARBA" id="ARBA00022989"/>
    </source>
</evidence>
<accession>A0A2K8P1E0</accession>